<keyword evidence="11" id="KW-0326">Glycosidase</keyword>
<dbReference type="AlphaFoldDB" id="A0A397VYR1"/>
<keyword evidence="6" id="KW-0732">Signal</keyword>
<evidence type="ECO:0000313" key="14">
    <source>
        <dbReference type="Proteomes" id="UP000266673"/>
    </source>
</evidence>
<dbReference type="Pfam" id="PF19272">
    <property type="entry name" value="ASMase_C"/>
    <property type="match status" value="1"/>
</dbReference>
<evidence type="ECO:0000256" key="5">
    <source>
        <dbReference type="ARBA" id="ARBA00022723"/>
    </source>
</evidence>
<evidence type="ECO:0000256" key="2">
    <source>
        <dbReference type="ARBA" id="ARBA00004613"/>
    </source>
</evidence>
<dbReference type="GO" id="GO:0016020">
    <property type="term" value="C:membrane"/>
    <property type="evidence" value="ECO:0007669"/>
    <property type="project" value="GOC"/>
</dbReference>
<keyword evidence="10" id="KW-0325">Glycoprotein</keyword>
<evidence type="ECO:0000256" key="4">
    <source>
        <dbReference type="ARBA" id="ARBA00022525"/>
    </source>
</evidence>
<protein>
    <submittedName>
        <fullName evidence="13">Metallo-dependent phosphatase-like protein</fullName>
    </submittedName>
</protein>
<evidence type="ECO:0000256" key="3">
    <source>
        <dbReference type="ARBA" id="ARBA00008234"/>
    </source>
</evidence>
<dbReference type="InterPro" id="IPR004843">
    <property type="entry name" value="Calcineurin-like_PHP"/>
</dbReference>
<dbReference type="InterPro" id="IPR011001">
    <property type="entry name" value="Saposin-like"/>
</dbReference>
<keyword evidence="8" id="KW-0862">Zinc</keyword>
<dbReference type="PANTHER" id="PTHR10340:SF34">
    <property type="entry name" value="SPHINGOMYELIN PHOSPHODIESTERASE"/>
    <property type="match status" value="1"/>
</dbReference>
<keyword evidence="7" id="KW-0378">Hydrolase</keyword>
<dbReference type="GO" id="GO:0016798">
    <property type="term" value="F:hydrolase activity, acting on glycosyl bonds"/>
    <property type="evidence" value="ECO:0007669"/>
    <property type="project" value="UniProtKB-KW"/>
</dbReference>
<dbReference type="SUPFAM" id="SSF47862">
    <property type="entry name" value="Saposin"/>
    <property type="match status" value="1"/>
</dbReference>
<dbReference type="Gene3D" id="1.10.225.10">
    <property type="entry name" value="Saposin-like"/>
    <property type="match status" value="1"/>
</dbReference>
<keyword evidence="9" id="KW-1015">Disulfide bond</keyword>
<dbReference type="GO" id="GO:0046513">
    <property type="term" value="P:ceramide biosynthetic process"/>
    <property type="evidence" value="ECO:0007669"/>
    <property type="project" value="UniProtKB-ARBA"/>
</dbReference>
<dbReference type="GO" id="GO:0005615">
    <property type="term" value="C:extracellular space"/>
    <property type="evidence" value="ECO:0007669"/>
    <property type="project" value="TreeGrafter"/>
</dbReference>
<proteinExistence type="inferred from homology"/>
<keyword evidence="4" id="KW-0964">Secreted</keyword>
<dbReference type="InterPro" id="IPR045473">
    <property type="entry name" value="ASM_C"/>
</dbReference>
<evidence type="ECO:0000256" key="6">
    <source>
        <dbReference type="ARBA" id="ARBA00022729"/>
    </source>
</evidence>
<dbReference type="InterPro" id="IPR008139">
    <property type="entry name" value="SaposinB_dom"/>
</dbReference>
<evidence type="ECO:0000256" key="9">
    <source>
        <dbReference type="ARBA" id="ARBA00023157"/>
    </source>
</evidence>
<accession>A0A397VYR1</accession>
<reference evidence="13 14" key="1">
    <citation type="submission" date="2018-06" db="EMBL/GenBank/DDBJ databases">
        <title>Comparative genomics reveals the genomic features of Rhizophagus irregularis, R. cerebriforme, R. diaphanum and Gigaspora rosea, and their symbiotic lifestyle signature.</title>
        <authorList>
            <person name="Morin E."/>
            <person name="San Clemente H."/>
            <person name="Chen E.C.H."/>
            <person name="De La Providencia I."/>
            <person name="Hainaut M."/>
            <person name="Kuo A."/>
            <person name="Kohler A."/>
            <person name="Murat C."/>
            <person name="Tang N."/>
            <person name="Roy S."/>
            <person name="Loubradou J."/>
            <person name="Henrissat B."/>
            <person name="Grigoriev I.V."/>
            <person name="Corradi N."/>
            <person name="Roux C."/>
            <person name="Martin F.M."/>
        </authorList>
    </citation>
    <scope>NUCLEOTIDE SEQUENCE [LARGE SCALE GENOMIC DNA]</scope>
    <source>
        <strain evidence="13 14">DAOM 194757</strain>
    </source>
</reference>
<evidence type="ECO:0000313" key="13">
    <source>
        <dbReference type="EMBL" id="RIB25143.1"/>
    </source>
</evidence>
<dbReference type="InterPro" id="IPR029052">
    <property type="entry name" value="Metallo-depent_PP-like"/>
</dbReference>
<dbReference type="CDD" id="cd00842">
    <property type="entry name" value="MPP_ASMase"/>
    <property type="match status" value="1"/>
</dbReference>
<evidence type="ECO:0000256" key="7">
    <source>
        <dbReference type="ARBA" id="ARBA00022801"/>
    </source>
</evidence>
<dbReference type="SMART" id="SM00741">
    <property type="entry name" value="SapB"/>
    <property type="match status" value="1"/>
</dbReference>
<evidence type="ECO:0000259" key="12">
    <source>
        <dbReference type="PROSITE" id="PS50015"/>
    </source>
</evidence>
<dbReference type="GO" id="GO:0008081">
    <property type="term" value="F:phosphoric diester hydrolase activity"/>
    <property type="evidence" value="ECO:0007669"/>
    <property type="project" value="TreeGrafter"/>
</dbReference>
<evidence type="ECO:0000256" key="11">
    <source>
        <dbReference type="ARBA" id="ARBA00023295"/>
    </source>
</evidence>
<dbReference type="STRING" id="44941.A0A397VYR1"/>
<dbReference type="InterPro" id="IPR041805">
    <property type="entry name" value="ASMase/PPN1_MPP"/>
</dbReference>
<dbReference type="EMBL" id="QKWP01000186">
    <property type="protein sequence ID" value="RIB25143.1"/>
    <property type="molecule type" value="Genomic_DNA"/>
</dbReference>
<comment type="caution">
    <text evidence="13">The sequence shown here is derived from an EMBL/GenBank/DDBJ whole genome shotgun (WGS) entry which is preliminary data.</text>
</comment>
<dbReference type="PANTHER" id="PTHR10340">
    <property type="entry name" value="SPHINGOMYELIN PHOSPHODIESTERASE"/>
    <property type="match status" value="1"/>
</dbReference>
<feature type="domain" description="Saposin B-type" evidence="12">
    <location>
        <begin position="89"/>
        <end position="171"/>
    </location>
</feature>
<evidence type="ECO:0000256" key="8">
    <source>
        <dbReference type="ARBA" id="ARBA00022833"/>
    </source>
</evidence>
<evidence type="ECO:0000256" key="1">
    <source>
        <dbReference type="ARBA" id="ARBA00001947"/>
    </source>
</evidence>
<gene>
    <name evidence="13" type="ORF">C2G38_2166709</name>
</gene>
<sequence>MVFHRQKVILIFWLGLLVVFDILLVSSIRITFDSNFGSKHIFFSDHLTTSQKAFHYGKKSLEELDNEFSKEILPSVTLFTDHGDILQTTGIRCEVCHAIARHIKEFLMLNTTQEITIQEGILICSLLRLQTQRVCSEIIPKFGPWVITVLAHSVFSAENLCTKAHLCPKPDIPEKPEIIDLPAPITENHHITVSEKQNDNDDQKMWVVHISDWHYDSEYAEGYEVNCGEPVCCRPPNAFGDKATTPAGKWGDYNCDVPKKLIESMLEFLPTAVPKLDYIISTGDLPPHDVWAETPSTIKENTNQTVNIWRKFFTSAPLLPVIGNHESAPVNSFPTSSISDIASISWLYNTLSSQWNDWLSTDVLESIEKHGFYAAKLPKDNLRVLGINTNYFYKLNLWLLMRPKEEWDPEWMLKWIVNQLDEAEKLGEKVWILGHMSALDQDAFPSIGVYFSQIVARYKDTIVGQFYGHSHWDEFNVIYNKSINDSKEPEAVGVAYIAPSVTSFKNMNPAFRVYEIDKMTKKILNHYTYSMDLQEANRLDKPEWKLLYDAKSLYGLENLEPKSWHDLTEKFIIDTDAYKTFKKTASRNHYLDKYGSCSALDIQCRNRIICKLRGTNSGHGPFSDSELCKKHGWIPHLPDDWFLSAALGKHVNVFVDMDKVDENNKSIDDDDDENDGIVFEGLSKTIVRLIMRFVMGGDDAVCR</sequence>
<evidence type="ECO:0000256" key="10">
    <source>
        <dbReference type="ARBA" id="ARBA00023180"/>
    </source>
</evidence>
<dbReference type="OrthoDB" id="282973at2759"/>
<comment type="subcellular location">
    <subcellularLocation>
        <location evidence="2">Secreted</location>
    </subcellularLocation>
</comment>
<name>A0A397VYR1_9GLOM</name>
<dbReference type="Pfam" id="PF00149">
    <property type="entry name" value="Metallophos"/>
    <property type="match status" value="1"/>
</dbReference>
<keyword evidence="5" id="KW-0479">Metal-binding</keyword>
<comment type="cofactor">
    <cofactor evidence="1">
        <name>Zn(2+)</name>
        <dbReference type="ChEBI" id="CHEBI:29105"/>
    </cofactor>
</comment>
<organism evidence="13 14">
    <name type="scientific">Gigaspora rosea</name>
    <dbReference type="NCBI Taxonomy" id="44941"/>
    <lineage>
        <taxon>Eukaryota</taxon>
        <taxon>Fungi</taxon>
        <taxon>Fungi incertae sedis</taxon>
        <taxon>Mucoromycota</taxon>
        <taxon>Glomeromycotina</taxon>
        <taxon>Glomeromycetes</taxon>
        <taxon>Diversisporales</taxon>
        <taxon>Gigasporaceae</taxon>
        <taxon>Gigaspora</taxon>
    </lineage>
</organism>
<dbReference type="SUPFAM" id="SSF56300">
    <property type="entry name" value="Metallo-dependent phosphatases"/>
    <property type="match status" value="1"/>
</dbReference>
<dbReference type="Gene3D" id="3.60.21.10">
    <property type="match status" value="1"/>
</dbReference>
<dbReference type="GO" id="GO:0046872">
    <property type="term" value="F:metal ion binding"/>
    <property type="evidence" value="ECO:0007669"/>
    <property type="project" value="UniProtKB-KW"/>
</dbReference>
<dbReference type="PROSITE" id="PS50015">
    <property type="entry name" value="SAP_B"/>
    <property type="match status" value="1"/>
</dbReference>
<dbReference type="Proteomes" id="UP000266673">
    <property type="component" value="Unassembled WGS sequence"/>
</dbReference>
<keyword evidence="14" id="KW-1185">Reference proteome</keyword>
<comment type="similarity">
    <text evidence="3">Belongs to the acid sphingomyelinase family.</text>
</comment>